<dbReference type="eggNOG" id="COG0102">
    <property type="taxonomic scope" value="Bacteria"/>
</dbReference>
<keyword evidence="3 5" id="KW-0687">Ribonucleoprotein</keyword>
<protein>
    <recommendedName>
        <fullName evidence="4 5">Large ribosomal subunit protein uL13</fullName>
    </recommendedName>
</protein>
<dbReference type="GO" id="GO:0022625">
    <property type="term" value="C:cytosolic large ribosomal subunit"/>
    <property type="evidence" value="ECO:0007669"/>
    <property type="project" value="TreeGrafter"/>
</dbReference>
<name>D0WJE6_SLAES</name>
<dbReference type="Proteomes" id="UP000006001">
    <property type="component" value="Unassembled WGS sequence"/>
</dbReference>
<dbReference type="SUPFAM" id="SSF52161">
    <property type="entry name" value="Ribosomal protein L13"/>
    <property type="match status" value="1"/>
</dbReference>
<gene>
    <name evidence="5 7 8" type="primary">rplM</name>
    <name evidence="8" type="ORF">HMPREF0762_01973</name>
</gene>
<dbReference type="Pfam" id="PF00572">
    <property type="entry name" value="Ribosomal_L13"/>
    <property type="match status" value="1"/>
</dbReference>
<dbReference type="GO" id="GO:0017148">
    <property type="term" value="P:negative regulation of translation"/>
    <property type="evidence" value="ECO:0007669"/>
    <property type="project" value="TreeGrafter"/>
</dbReference>
<proteinExistence type="inferred from homology"/>
<dbReference type="InterPro" id="IPR005822">
    <property type="entry name" value="Ribosomal_uL13"/>
</dbReference>
<evidence type="ECO:0000256" key="7">
    <source>
        <dbReference type="RuleBase" id="RU003878"/>
    </source>
</evidence>
<dbReference type="NCBIfam" id="TIGR01066">
    <property type="entry name" value="rplM_bact"/>
    <property type="match status" value="1"/>
</dbReference>
<dbReference type="EMBL" id="ACUX02000019">
    <property type="protein sequence ID" value="EEZ60494.1"/>
    <property type="molecule type" value="Genomic_DNA"/>
</dbReference>
<dbReference type="PROSITE" id="PS00783">
    <property type="entry name" value="RIBOSOMAL_L13"/>
    <property type="match status" value="1"/>
</dbReference>
<evidence type="ECO:0000256" key="2">
    <source>
        <dbReference type="ARBA" id="ARBA00022980"/>
    </source>
</evidence>
<dbReference type="HOGENOM" id="CLU_082184_2_2_11"/>
<dbReference type="PANTHER" id="PTHR11545:SF2">
    <property type="entry name" value="LARGE RIBOSOMAL SUBUNIT PROTEIN UL13M"/>
    <property type="match status" value="1"/>
</dbReference>
<organism evidence="8 9">
    <name type="scientific">Slackia exigua (strain ATCC 700122 / DSM 15923 / CIP 105133 / JCM 11022 / KCTC 5966 / S-7)</name>
    <dbReference type="NCBI Taxonomy" id="649764"/>
    <lineage>
        <taxon>Bacteria</taxon>
        <taxon>Bacillati</taxon>
        <taxon>Actinomycetota</taxon>
        <taxon>Coriobacteriia</taxon>
        <taxon>Eggerthellales</taxon>
        <taxon>Eggerthellaceae</taxon>
        <taxon>Slackia</taxon>
    </lineage>
</organism>
<evidence type="ECO:0000256" key="3">
    <source>
        <dbReference type="ARBA" id="ARBA00023274"/>
    </source>
</evidence>
<dbReference type="InterPro" id="IPR005823">
    <property type="entry name" value="Ribosomal_uL13_bac-type"/>
</dbReference>
<keyword evidence="2 5" id="KW-0689">Ribosomal protein</keyword>
<comment type="subunit">
    <text evidence="5">Part of the 50S ribosomal subunit.</text>
</comment>
<sequence>MEDIVKTYYAKPQEVEREWVLIDATDQVLGRVATKAATILKGKNKPQYTPHVDTGDFVIIINADKIRVTGTKVTSKEYYRHSGHPGGLKKETFQEAMEKHPERVIEHAVKGMLPKNTLGRAMGMKLKVYAGAEHPHAAQKPREIKIEEN</sequence>
<keyword evidence="9" id="KW-1185">Reference proteome</keyword>
<dbReference type="Gene3D" id="3.90.1180.10">
    <property type="entry name" value="Ribosomal protein L13"/>
    <property type="match status" value="1"/>
</dbReference>
<dbReference type="InterPro" id="IPR036899">
    <property type="entry name" value="Ribosomal_uL13_sf"/>
</dbReference>
<dbReference type="CDD" id="cd00392">
    <property type="entry name" value="Ribosomal_L13"/>
    <property type="match status" value="1"/>
</dbReference>
<dbReference type="GO" id="GO:0003735">
    <property type="term" value="F:structural constituent of ribosome"/>
    <property type="evidence" value="ECO:0007669"/>
    <property type="project" value="InterPro"/>
</dbReference>
<evidence type="ECO:0000256" key="5">
    <source>
        <dbReference type="HAMAP-Rule" id="MF_01366"/>
    </source>
</evidence>
<comment type="similarity">
    <text evidence="1 5 6">Belongs to the universal ribosomal protein uL13 family.</text>
</comment>
<reference evidence="8" key="1">
    <citation type="submission" date="2009-10" db="EMBL/GenBank/DDBJ databases">
        <authorList>
            <person name="Weinstock G."/>
            <person name="Sodergren E."/>
            <person name="Clifton S."/>
            <person name="Fulton L."/>
            <person name="Fulton B."/>
            <person name="Courtney L."/>
            <person name="Fronick C."/>
            <person name="Harrison M."/>
            <person name="Strong C."/>
            <person name="Farmer C."/>
            <person name="Delahaunty K."/>
            <person name="Markovic C."/>
            <person name="Hall O."/>
            <person name="Minx P."/>
            <person name="Tomlinson C."/>
            <person name="Mitreva M."/>
            <person name="Nelson J."/>
            <person name="Hou S."/>
            <person name="Wollam A."/>
            <person name="Pepin K.H."/>
            <person name="Johnson M."/>
            <person name="Bhonagiri V."/>
            <person name="Nash W.E."/>
            <person name="Warren W."/>
            <person name="Chinwalla A."/>
            <person name="Mardis E.R."/>
            <person name="Wilson R.K."/>
        </authorList>
    </citation>
    <scope>NUCLEOTIDE SEQUENCE [LARGE SCALE GENOMIC DNA]</scope>
    <source>
        <strain evidence="8">ATCC 700122</strain>
    </source>
</reference>
<dbReference type="PIRSF" id="PIRSF002181">
    <property type="entry name" value="Ribosomal_L13"/>
    <property type="match status" value="1"/>
</dbReference>
<evidence type="ECO:0000256" key="6">
    <source>
        <dbReference type="RuleBase" id="RU003877"/>
    </source>
</evidence>
<evidence type="ECO:0000313" key="8">
    <source>
        <dbReference type="EMBL" id="EEZ60494.1"/>
    </source>
</evidence>
<evidence type="ECO:0000256" key="4">
    <source>
        <dbReference type="ARBA" id="ARBA00035201"/>
    </source>
</evidence>
<dbReference type="GO" id="GO:0003729">
    <property type="term" value="F:mRNA binding"/>
    <property type="evidence" value="ECO:0007669"/>
    <property type="project" value="UniProtKB-ARBA"/>
</dbReference>
<dbReference type="PANTHER" id="PTHR11545">
    <property type="entry name" value="RIBOSOMAL PROTEIN L13"/>
    <property type="match status" value="1"/>
</dbReference>
<comment type="caution">
    <text evidence="8">The sequence shown here is derived from an EMBL/GenBank/DDBJ whole genome shotgun (WGS) entry which is preliminary data.</text>
</comment>
<evidence type="ECO:0000256" key="1">
    <source>
        <dbReference type="ARBA" id="ARBA00006227"/>
    </source>
</evidence>
<comment type="function">
    <text evidence="5 7">This protein is one of the early assembly proteins of the 50S ribosomal subunit, although it is not seen to bind rRNA by itself. It is important during the early stages of 50S assembly.</text>
</comment>
<dbReference type="STRING" id="649764.HMPREF0762_01973"/>
<evidence type="ECO:0000313" key="9">
    <source>
        <dbReference type="Proteomes" id="UP000006001"/>
    </source>
</evidence>
<dbReference type="InterPro" id="IPR023563">
    <property type="entry name" value="Ribosomal_uL13_CS"/>
</dbReference>
<dbReference type="AlphaFoldDB" id="D0WJE6"/>
<accession>D0WJE6</accession>
<dbReference type="HAMAP" id="MF_01366">
    <property type="entry name" value="Ribosomal_uL13"/>
    <property type="match status" value="1"/>
</dbReference>
<dbReference type="FunFam" id="3.90.1180.10:FF:000001">
    <property type="entry name" value="50S ribosomal protein L13"/>
    <property type="match status" value="1"/>
</dbReference>
<dbReference type="GO" id="GO:0006412">
    <property type="term" value="P:translation"/>
    <property type="evidence" value="ECO:0007669"/>
    <property type="project" value="UniProtKB-UniRule"/>
</dbReference>